<dbReference type="Proteomes" id="UP000681594">
    <property type="component" value="Unassembled WGS sequence"/>
</dbReference>
<evidence type="ECO:0000256" key="1">
    <source>
        <dbReference type="ARBA" id="ARBA00001974"/>
    </source>
</evidence>
<dbReference type="SUPFAM" id="SSF47203">
    <property type="entry name" value="Acyl-CoA dehydrogenase C-terminal domain-like"/>
    <property type="match status" value="1"/>
</dbReference>
<dbReference type="Gene3D" id="1.10.540.10">
    <property type="entry name" value="Acyl-CoA dehydrogenase/oxidase, N-terminal domain"/>
    <property type="match status" value="1"/>
</dbReference>
<evidence type="ECO:0000259" key="7">
    <source>
        <dbReference type="Pfam" id="PF00441"/>
    </source>
</evidence>
<evidence type="ECO:0000256" key="2">
    <source>
        <dbReference type="ARBA" id="ARBA00009347"/>
    </source>
</evidence>
<feature type="domain" description="Acyl-CoA dehydrogenase/oxidase C-terminal" evidence="7">
    <location>
        <begin position="226"/>
        <end position="373"/>
    </location>
</feature>
<evidence type="ECO:0000256" key="5">
    <source>
        <dbReference type="ARBA" id="ARBA00023002"/>
    </source>
</evidence>
<evidence type="ECO:0000256" key="3">
    <source>
        <dbReference type="ARBA" id="ARBA00022630"/>
    </source>
</evidence>
<name>A0ABS4AHB5_9PROT</name>
<keyword evidence="11" id="KW-1185">Reference proteome</keyword>
<comment type="cofactor">
    <cofactor evidence="1 6">
        <name>FAD</name>
        <dbReference type="ChEBI" id="CHEBI:57692"/>
    </cofactor>
</comment>
<reference evidence="10 11" key="1">
    <citation type="submission" date="2021-03" db="EMBL/GenBank/DDBJ databases">
        <authorList>
            <person name="So Y."/>
        </authorList>
    </citation>
    <scope>NUCLEOTIDE SEQUENCE [LARGE SCALE GENOMIC DNA]</scope>
    <source>
        <strain evidence="10 11">SSH11</strain>
    </source>
</reference>
<feature type="domain" description="Acyl-CoA dehydrogenase/oxidase N-terminal" evidence="9">
    <location>
        <begin position="6"/>
        <end position="117"/>
    </location>
</feature>
<gene>
    <name evidence="10" type="ORF">J8J14_16695</name>
</gene>
<dbReference type="InterPro" id="IPR046373">
    <property type="entry name" value="Acyl-CoA_Oxase/DH_mid-dom_sf"/>
</dbReference>
<evidence type="ECO:0000259" key="8">
    <source>
        <dbReference type="Pfam" id="PF02770"/>
    </source>
</evidence>
<keyword evidence="4 6" id="KW-0274">FAD</keyword>
<dbReference type="InterPro" id="IPR037069">
    <property type="entry name" value="AcylCoA_DH/ox_N_sf"/>
</dbReference>
<dbReference type="InterPro" id="IPR036250">
    <property type="entry name" value="AcylCo_DH-like_C"/>
</dbReference>
<dbReference type="Pfam" id="PF00441">
    <property type="entry name" value="Acyl-CoA_dh_1"/>
    <property type="match status" value="1"/>
</dbReference>
<dbReference type="Pfam" id="PF02771">
    <property type="entry name" value="Acyl-CoA_dh_N"/>
    <property type="match status" value="1"/>
</dbReference>
<keyword evidence="3 6" id="KW-0285">Flavoprotein</keyword>
<dbReference type="InterPro" id="IPR009075">
    <property type="entry name" value="AcylCo_DH/oxidase_C"/>
</dbReference>
<proteinExistence type="inferred from homology"/>
<evidence type="ECO:0000256" key="4">
    <source>
        <dbReference type="ARBA" id="ARBA00022827"/>
    </source>
</evidence>
<dbReference type="RefSeq" id="WP_209380671.1">
    <property type="nucleotide sequence ID" value="NZ_JAGIZB010000016.1"/>
</dbReference>
<accession>A0ABS4AHB5</accession>
<dbReference type="InterPro" id="IPR009100">
    <property type="entry name" value="AcylCoA_DH/oxidase_NM_dom_sf"/>
</dbReference>
<organism evidence="10 11">
    <name type="scientific">Pararoseomonas baculiformis</name>
    <dbReference type="NCBI Taxonomy" id="2820812"/>
    <lineage>
        <taxon>Bacteria</taxon>
        <taxon>Pseudomonadati</taxon>
        <taxon>Pseudomonadota</taxon>
        <taxon>Alphaproteobacteria</taxon>
        <taxon>Acetobacterales</taxon>
        <taxon>Acetobacteraceae</taxon>
        <taxon>Pararoseomonas</taxon>
    </lineage>
</organism>
<dbReference type="InterPro" id="IPR013786">
    <property type="entry name" value="AcylCoA_DH/ox_N"/>
</dbReference>
<dbReference type="Gene3D" id="1.20.140.10">
    <property type="entry name" value="Butyryl-CoA Dehydrogenase, subunit A, domain 3"/>
    <property type="match status" value="1"/>
</dbReference>
<dbReference type="Gene3D" id="2.40.110.10">
    <property type="entry name" value="Butyryl-CoA Dehydrogenase, subunit A, domain 2"/>
    <property type="match status" value="1"/>
</dbReference>
<evidence type="ECO:0000313" key="10">
    <source>
        <dbReference type="EMBL" id="MBP0446415.1"/>
    </source>
</evidence>
<dbReference type="SUPFAM" id="SSF56645">
    <property type="entry name" value="Acyl-CoA dehydrogenase NM domain-like"/>
    <property type="match status" value="1"/>
</dbReference>
<evidence type="ECO:0000256" key="6">
    <source>
        <dbReference type="RuleBase" id="RU362125"/>
    </source>
</evidence>
<keyword evidence="5 6" id="KW-0560">Oxidoreductase</keyword>
<comment type="caution">
    <text evidence="10">The sequence shown here is derived from an EMBL/GenBank/DDBJ whole genome shotgun (WGS) entry which is preliminary data.</text>
</comment>
<dbReference type="Pfam" id="PF02770">
    <property type="entry name" value="Acyl-CoA_dh_M"/>
    <property type="match status" value="1"/>
</dbReference>
<dbReference type="CDD" id="cd00567">
    <property type="entry name" value="ACAD"/>
    <property type="match status" value="1"/>
</dbReference>
<comment type="similarity">
    <text evidence="2 6">Belongs to the acyl-CoA dehydrogenase family.</text>
</comment>
<dbReference type="EMBL" id="JAGIZB010000016">
    <property type="protein sequence ID" value="MBP0446415.1"/>
    <property type="molecule type" value="Genomic_DNA"/>
</dbReference>
<dbReference type="InterPro" id="IPR006091">
    <property type="entry name" value="Acyl-CoA_Oxase/DH_mid-dom"/>
</dbReference>
<dbReference type="PANTHER" id="PTHR43884:SF20">
    <property type="entry name" value="ACYL-COA DEHYDROGENASE FADE28"/>
    <property type="match status" value="1"/>
</dbReference>
<sequence length="381" mass="40691">MDFELSEEQRLLQDSVKRLLADRYGFEQRRAIAATPGGWGREIWAAFAELGILGLPFAEEEGGFGGGPVETMIVMEALGGALALEPYLTTVVLGGGFLRHGAEPALRAELAPCIAEGALLLAFAQTEPQSRYDLGDVATTARRDGEGWVIEGRKGVVLHGDSADKLVVTARTAGETRDRRGVGVFLVDAGAEGVSRQPYRTMDGGRAAEIHFSGVRAEAVLGDPEDGLPLVERVVDETIAALAAEAVGAMEAAHALTLDYLKTRRQFGTAIGSFQALQHRAADMMVHLEQTRSMAMYAAMMAGEEDAAERRRAIHAVKVQVGRAARKLGQEAIQLHGGIGMTMEYAVGHYFARLTAIDALFGDAERHLRQLSDAGGLVPAG</sequence>
<evidence type="ECO:0000313" key="11">
    <source>
        <dbReference type="Proteomes" id="UP000681594"/>
    </source>
</evidence>
<evidence type="ECO:0000259" key="9">
    <source>
        <dbReference type="Pfam" id="PF02771"/>
    </source>
</evidence>
<protein>
    <submittedName>
        <fullName evidence="10">Acyl-CoA dehydrogenase family protein</fullName>
    </submittedName>
</protein>
<dbReference type="PANTHER" id="PTHR43884">
    <property type="entry name" value="ACYL-COA DEHYDROGENASE"/>
    <property type="match status" value="1"/>
</dbReference>
<feature type="domain" description="Acyl-CoA oxidase/dehydrogenase middle" evidence="8">
    <location>
        <begin position="122"/>
        <end position="214"/>
    </location>
</feature>